<dbReference type="InterPro" id="IPR020579">
    <property type="entry name" value="Exonuc_VII_lsu_C"/>
</dbReference>
<keyword evidence="2 5" id="KW-0540">Nuclease</keyword>
<comment type="catalytic activity">
    <reaction evidence="5 6">
        <text>Exonucleolytic cleavage in either 5'- to 3'- or 3'- to 5'-direction to yield nucleoside 5'-phosphates.</text>
        <dbReference type="EC" id="3.1.11.6"/>
    </reaction>
</comment>
<comment type="caution">
    <text evidence="9">The sequence shown here is derived from an EMBL/GenBank/DDBJ whole genome shotgun (WGS) entry which is preliminary data.</text>
</comment>
<dbReference type="EMBL" id="QAOI01000028">
    <property type="protein sequence ID" value="PTQ72767.1"/>
    <property type="molecule type" value="Genomic_DNA"/>
</dbReference>
<name>A0A2T5HMG4_9PROT</name>
<comment type="similarity">
    <text evidence="5 6">Belongs to the XseA family.</text>
</comment>
<evidence type="ECO:0000259" key="7">
    <source>
        <dbReference type="Pfam" id="PF02601"/>
    </source>
</evidence>
<dbReference type="GO" id="GO:0009318">
    <property type="term" value="C:exodeoxyribonuclease VII complex"/>
    <property type="evidence" value="ECO:0007669"/>
    <property type="project" value="UniProtKB-UniRule"/>
</dbReference>
<evidence type="ECO:0000313" key="10">
    <source>
        <dbReference type="Proteomes" id="UP000244128"/>
    </source>
</evidence>
<evidence type="ECO:0000256" key="5">
    <source>
        <dbReference type="HAMAP-Rule" id="MF_00378"/>
    </source>
</evidence>
<comment type="function">
    <text evidence="5">Bidirectionally degrades single-stranded DNA into large acid-insoluble oligonucleotides, which are then degraded further into small acid-soluble oligonucleotides.</text>
</comment>
<keyword evidence="4 5" id="KW-0269">Exonuclease</keyword>
<dbReference type="Pfam" id="PF13742">
    <property type="entry name" value="tRNA_anti_2"/>
    <property type="match status" value="1"/>
</dbReference>
<dbReference type="CDD" id="cd04489">
    <property type="entry name" value="ExoVII_LU_OBF"/>
    <property type="match status" value="1"/>
</dbReference>
<dbReference type="AlphaFoldDB" id="A0A2T5HMG4"/>
<dbReference type="PANTHER" id="PTHR30008:SF0">
    <property type="entry name" value="EXODEOXYRIBONUCLEASE 7 LARGE SUBUNIT"/>
    <property type="match status" value="1"/>
</dbReference>
<dbReference type="InterPro" id="IPR025824">
    <property type="entry name" value="OB-fold_nuc-bd_dom"/>
</dbReference>
<evidence type="ECO:0000256" key="3">
    <source>
        <dbReference type="ARBA" id="ARBA00022801"/>
    </source>
</evidence>
<dbReference type="GO" id="GO:0005737">
    <property type="term" value="C:cytoplasm"/>
    <property type="evidence" value="ECO:0007669"/>
    <property type="project" value="UniProtKB-SubCell"/>
</dbReference>
<evidence type="ECO:0000256" key="1">
    <source>
        <dbReference type="ARBA" id="ARBA00022490"/>
    </source>
</evidence>
<dbReference type="GO" id="GO:0008855">
    <property type="term" value="F:exodeoxyribonuclease VII activity"/>
    <property type="evidence" value="ECO:0007669"/>
    <property type="project" value="UniProtKB-UniRule"/>
</dbReference>
<protein>
    <recommendedName>
        <fullName evidence="5">Exodeoxyribonuclease 7 large subunit</fullName>
        <ecNumber evidence="5">3.1.11.6</ecNumber>
    </recommendedName>
    <alternativeName>
        <fullName evidence="5">Exodeoxyribonuclease VII large subunit</fullName>
        <shortName evidence="5">Exonuclease VII large subunit</shortName>
    </alternativeName>
</protein>
<dbReference type="Pfam" id="PF02601">
    <property type="entry name" value="Exonuc_VII_L"/>
    <property type="match status" value="1"/>
</dbReference>
<keyword evidence="3 5" id="KW-0378">Hydrolase</keyword>
<gene>
    <name evidence="5" type="primary">xseA</name>
    <name evidence="9" type="ORF">C8R26_12811</name>
</gene>
<proteinExistence type="inferred from homology"/>
<organism evidence="9 10">
    <name type="scientific">Nitrosomonas oligotropha</name>
    <dbReference type="NCBI Taxonomy" id="42354"/>
    <lineage>
        <taxon>Bacteria</taxon>
        <taxon>Pseudomonadati</taxon>
        <taxon>Pseudomonadota</taxon>
        <taxon>Betaproteobacteria</taxon>
        <taxon>Nitrosomonadales</taxon>
        <taxon>Nitrosomonadaceae</taxon>
        <taxon>Nitrosomonas</taxon>
    </lineage>
</organism>
<dbReference type="NCBIfam" id="TIGR00237">
    <property type="entry name" value="xseA"/>
    <property type="match status" value="1"/>
</dbReference>
<comment type="subunit">
    <text evidence="5">Heterooligomer composed of large and small subunits.</text>
</comment>
<dbReference type="EC" id="3.1.11.6" evidence="5"/>
<dbReference type="GO" id="GO:0003676">
    <property type="term" value="F:nucleic acid binding"/>
    <property type="evidence" value="ECO:0007669"/>
    <property type="project" value="InterPro"/>
</dbReference>
<feature type="domain" description="OB-fold nucleic acid binding" evidence="8">
    <location>
        <begin position="15"/>
        <end position="108"/>
    </location>
</feature>
<reference evidence="9 10" key="1">
    <citation type="submission" date="2018-04" db="EMBL/GenBank/DDBJ databases">
        <title>Active sludge and wastewater microbial communities from Klosterneuburg, Austria.</title>
        <authorList>
            <person name="Wagner M."/>
        </authorList>
    </citation>
    <scope>NUCLEOTIDE SEQUENCE [LARGE SCALE GENOMIC DNA]</scope>
    <source>
        <strain evidence="9 10">Nm49</strain>
    </source>
</reference>
<keyword evidence="1 5" id="KW-0963">Cytoplasm</keyword>
<evidence type="ECO:0000256" key="2">
    <source>
        <dbReference type="ARBA" id="ARBA00022722"/>
    </source>
</evidence>
<dbReference type="Proteomes" id="UP000244128">
    <property type="component" value="Unassembled WGS sequence"/>
</dbReference>
<dbReference type="PANTHER" id="PTHR30008">
    <property type="entry name" value="EXODEOXYRIBONUCLEASE 7 LARGE SUBUNIT"/>
    <property type="match status" value="1"/>
</dbReference>
<sequence length="449" mass="50823">MINLFPISNLTHKVLTVSELNSSTKLFLEQNIPLLWIKGEISNLKCYQSGHWYFSLKDSSAQIRCVLFSHRNQYIDWQPKDGMQVEVLALVTLYEPRGDFQLNVETMRRAGLGELFAAFEQLKAKLEKAGLFDPVKKKPLPAFPNQIGIVTSPDTAALRDVLTTLRRRMPFLPVIIYPALVQGKAAANTIADAIVAANRRAECDVLILCRGGGSIEDLWAFNEEMVASAIAASDIPVISGVGHETDFTIADFVADIRAPTPTAAAELASRDHQDLSQHLNALHQRMYRITLHRIENAMQRADMLSHRLIHPGDRIKQQSIHLQHLQDRFSTTWAHQMERKQWKLLEFNQRLMAASLNITGMERQQKELIARFRAAYTRYFETLAIELHHVHAQLSHLNPQSVLERGYSITYAANSIIVRDSKQVHYGDRIQVKFAHGTCEADITKTGDS</sequence>
<evidence type="ECO:0000256" key="6">
    <source>
        <dbReference type="RuleBase" id="RU004355"/>
    </source>
</evidence>
<comment type="subcellular location">
    <subcellularLocation>
        <location evidence="5 6">Cytoplasm</location>
    </subcellularLocation>
</comment>
<evidence type="ECO:0000313" key="9">
    <source>
        <dbReference type="EMBL" id="PTQ72767.1"/>
    </source>
</evidence>
<dbReference type="HAMAP" id="MF_00378">
    <property type="entry name" value="Exonuc_7_L"/>
    <property type="match status" value="1"/>
</dbReference>
<evidence type="ECO:0000259" key="8">
    <source>
        <dbReference type="Pfam" id="PF13742"/>
    </source>
</evidence>
<dbReference type="GO" id="GO:0006308">
    <property type="term" value="P:DNA catabolic process"/>
    <property type="evidence" value="ECO:0007669"/>
    <property type="project" value="UniProtKB-UniRule"/>
</dbReference>
<dbReference type="InterPro" id="IPR003753">
    <property type="entry name" value="Exonuc_VII_L"/>
</dbReference>
<accession>A0A2T5HMG4</accession>
<feature type="domain" description="Exonuclease VII large subunit C-terminal" evidence="7">
    <location>
        <begin position="131"/>
        <end position="441"/>
    </location>
</feature>
<evidence type="ECO:0000256" key="4">
    <source>
        <dbReference type="ARBA" id="ARBA00022839"/>
    </source>
</evidence>